<dbReference type="InterPro" id="IPR027417">
    <property type="entry name" value="P-loop_NTPase"/>
</dbReference>
<keyword evidence="4" id="KW-1185">Reference proteome</keyword>
<dbReference type="Gene3D" id="3.40.50.300">
    <property type="entry name" value="P-loop containing nucleotide triphosphate hydrolases"/>
    <property type="match status" value="1"/>
</dbReference>
<dbReference type="PANTHER" id="PTHR30486:SF6">
    <property type="entry name" value="TYPE IV PILUS RETRACTATION ATPASE PILT"/>
    <property type="match status" value="1"/>
</dbReference>
<dbReference type="Proteomes" id="UP000677016">
    <property type="component" value="Unassembled WGS sequence"/>
</dbReference>
<proteinExistence type="inferred from homology"/>
<evidence type="ECO:0000259" key="2">
    <source>
        <dbReference type="Pfam" id="PF00437"/>
    </source>
</evidence>
<comment type="caution">
    <text evidence="3">The sequence shown here is derived from an EMBL/GenBank/DDBJ whole genome shotgun (WGS) entry which is preliminary data.</text>
</comment>
<dbReference type="SUPFAM" id="SSF52540">
    <property type="entry name" value="P-loop containing nucleoside triphosphate hydrolases"/>
    <property type="match status" value="1"/>
</dbReference>
<name>A0A941HZA6_9MICO</name>
<feature type="domain" description="Bacterial type II secretion system protein E" evidence="2">
    <location>
        <begin position="70"/>
        <end position="344"/>
    </location>
</feature>
<dbReference type="GO" id="GO:0016887">
    <property type="term" value="F:ATP hydrolysis activity"/>
    <property type="evidence" value="ECO:0007669"/>
    <property type="project" value="InterPro"/>
</dbReference>
<dbReference type="Pfam" id="PF00437">
    <property type="entry name" value="T2SSE"/>
    <property type="match status" value="1"/>
</dbReference>
<dbReference type="PANTHER" id="PTHR30486">
    <property type="entry name" value="TWITCHING MOTILITY PROTEIN PILT"/>
    <property type="match status" value="1"/>
</dbReference>
<dbReference type="RefSeq" id="WP_211603124.1">
    <property type="nucleotide sequence ID" value="NZ_JAGSNF010000015.1"/>
</dbReference>
<gene>
    <name evidence="3" type="ORF">KC207_11285</name>
</gene>
<accession>A0A941HZA6</accession>
<evidence type="ECO:0000313" key="4">
    <source>
        <dbReference type="Proteomes" id="UP000677016"/>
    </source>
</evidence>
<evidence type="ECO:0000256" key="1">
    <source>
        <dbReference type="ARBA" id="ARBA00006611"/>
    </source>
</evidence>
<organism evidence="3 4">
    <name type="scientific">Phycicoccus avicenniae</name>
    <dbReference type="NCBI Taxonomy" id="2828860"/>
    <lineage>
        <taxon>Bacteria</taxon>
        <taxon>Bacillati</taxon>
        <taxon>Actinomycetota</taxon>
        <taxon>Actinomycetes</taxon>
        <taxon>Micrococcales</taxon>
        <taxon>Intrasporangiaceae</taxon>
        <taxon>Phycicoccus</taxon>
    </lineage>
</organism>
<sequence length="409" mass="44697">MDAVRTLEGEVRELIRRSGLDPVRDEGAVRRLVRDAVSDYDERSLHGGMPVLADVEQASKAVWDSVVGYGPLQQYFDDPRVEEIWVNEPSRVFVARDGVAELTTTLLTHEQVRDLVERMLKSSGRRVDLSSPFVDAVLPDGSRLHVVIPDISREHWFVNIRKFVVKADSMDDLVRLGSLTAQAARFLEASVAAGLNILVAGGTQAGKTTLLNCLAAAVPSRERVVTCEEVFELRIPHRDVAAMQCRQPSLEGTGEIPLRRLVTEALRMRPSRIIVGEVRQAESLDLLIALNSGLPGMCTIHANSAREAVTKMCTLPLLAGENVSARFVVPTVASSIDLVVHAALERDGRRTVREIAAVPGRAEEDVVEIAELFVRRGGDLVRADGFPPHVERFERAGFDVAALLGGGAT</sequence>
<dbReference type="EMBL" id="JAGSNF010000015">
    <property type="protein sequence ID" value="MBR7743873.1"/>
    <property type="molecule type" value="Genomic_DNA"/>
</dbReference>
<dbReference type="InterPro" id="IPR001482">
    <property type="entry name" value="T2SS/T4SS_dom"/>
</dbReference>
<dbReference type="InterPro" id="IPR050921">
    <property type="entry name" value="T4SS_GSP_E_ATPase"/>
</dbReference>
<dbReference type="AlphaFoldDB" id="A0A941HZA6"/>
<dbReference type="Gene3D" id="3.30.450.380">
    <property type="match status" value="1"/>
</dbReference>
<evidence type="ECO:0000313" key="3">
    <source>
        <dbReference type="EMBL" id="MBR7743873.1"/>
    </source>
</evidence>
<protein>
    <submittedName>
        <fullName evidence="3">CpaF family protein</fullName>
    </submittedName>
</protein>
<comment type="similarity">
    <text evidence="1">Belongs to the GSP E family.</text>
</comment>
<dbReference type="CDD" id="cd01130">
    <property type="entry name" value="VirB11-like_ATPase"/>
    <property type="match status" value="1"/>
</dbReference>
<reference evidence="3" key="1">
    <citation type="submission" date="2021-04" db="EMBL/GenBank/DDBJ databases">
        <title>Phycicoccus avicenniae sp. nov., a novel endophytic actinomycetes isolated from branch of Avicennia mariana.</title>
        <authorList>
            <person name="Tuo L."/>
        </authorList>
    </citation>
    <scope>NUCLEOTIDE SEQUENCE</scope>
    <source>
        <strain evidence="3">BSK3Z-2</strain>
    </source>
</reference>